<evidence type="ECO:0000256" key="4">
    <source>
        <dbReference type="ARBA" id="ARBA00022475"/>
    </source>
</evidence>
<evidence type="ECO:0000256" key="6">
    <source>
        <dbReference type="ARBA" id="ARBA00022847"/>
    </source>
</evidence>
<feature type="transmembrane region" description="Helical" evidence="13">
    <location>
        <begin position="184"/>
        <end position="202"/>
    </location>
</feature>
<feature type="transmembrane region" description="Helical" evidence="13">
    <location>
        <begin position="513"/>
        <end position="533"/>
    </location>
</feature>
<evidence type="ECO:0000256" key="13">
    <source>
        <dbReference type="SAM" id="Phobius"/>
    </source>
</evidence>
<dbReference type="GO" id="GO:0015293">
    <property type="term" value="F:symporter activity"/>
    <property type="evidence" value="ECO:0007669"/>
    <property type="project" value="UniProtKB-KW"/>
</dbReference>
<keyword evidence="3" id="KW-0813">Transport</keyword>
<protein>
    <submittedName>
        <fullName evidence="14">Uncharacterized protein</fullName>
    </submittedName>
</protein>
<keyword evidence="15" id="KW-1185">Reference proteome</keyword>
<evidence type="ECO:0000256" key="7">
    <source>
        <dbReference type="ARBA" id="ARBA00022989"/>
    </source>
</evidence>
<dbReference type="InterPro" id="IPR050277">
    <property type="entry name" value="Sodium:Solute_Symporter"/>
</dbReference>
<dbReference type="AlphaFoldDB" id="A0AAV1HTL7"/>
<keyword evidence="7 13" id="KW-1133">Transmembrane helix</keyword>
<keyword evidence="11" id="KW-0739">Sodium transport</keyword>
<evidence type="ECO:0000256" key="2">
    <source>
        <dbReference type="ARBA" id="ARBA00006434"/>
    </source>
</evidence>
<feature type="transmembrane region" description="Helical" evidence="13">
    <location>
        <begin position="342"/>
        <end position="367"/>
    </location>
</feature>
<evidence type="ECO:0000256" key="12">
    <source>
        <dbReference type="SAM" id="MobiDB-lite"/>
    </source>
</evidence>
<evidence type="ECO:0000256" key="3">
    <source>
        <dbReference type="ARBA" id="ARBA00022448"/>
    </source>
</evidence>
<comment type="caution">
    <text evidence="14">The sequence shown here is derived from an EMBL/GenBank/DDBJ whole genome shotgun (WGS) entry which is preliminary data.</text>
</comment>
<dbReference type="PANTHER" id="PTHR48086">
    <property type="entry name" value="SODIUM/PROLINE SYMPORTER-RELATED"/>
    <property type="match status" value="1"/>
</dbReference>
<keyword evidence="4" id="KW-1003">Cell membrane</keyword>
<evidence type="ECO:0000256" key="10">
    <source>
        <dbReference type="ARBA" id="ARBA00023136"/>
    </source>
</evidence>
<feature type="transmembrane region" description="Helical" evidence="13">
    <location>
        <begin position="12"/>
        <end position="31"/>
    </location>
</feature>
<proteinExistence type="inferred from homology"/>
<reference evidence="14 15" key="1">
    <citation type="submission" date="2023-10" db="EMBL/GenBank/DDBJ databases">
        <authorList>
            <person name="Maclean D."/>
            <person name="Macfadyen A."/>
        </authorList>
    </citation>
    <scope>NUCLEOTIDE SEQUENCE [LARGE SCALE GENOMIC DNA]</scope>
</reference>
<keyword evidence="9" id="KW-0406">Ion transport</keyword>
<gene>
    <name evidence="14" type="ORF">CVIRNUC_001148</name>
</gene>
<evidence type="ECO:0000313" key="14">
    <source>
        <dbReference type="EMBL" id="CAK0739231.1"/>
    </source>
</evidence>
<dbReference type="EMBL" id="CAUYUE010000002">
    <property type="protein sequence ID" value="CAK0739231.1"/>
    <property type="molecule type" value="Genomic_DNA"/>
</dbReference>
<dbReference type="Proteomes" id="UP001314263">
    <property type="component" value="Unassembled WGS sequence"/>
</dbReference>
<dbReference type="Gene3D" id="1.20.1730.10">
    <property type="entry name" value="Sodium/glucose cotransporter"/>
    <property type="match status" value="1"/>
</dbReference>
<feature type="region of interest" description="Disordered" evidence="12">
    <location>
        <begin position="586"/>
        <end position="620"/>
    </location>
</feature>
<keyword evidence="10 13" id="KW-0472">Membrane</keyword>
<keyword evidence="5 13" id="KW-0812">Transmembrane</keyword>
<dbReference type="PANTHER" id="PTHR48086:SF3">
    <property type="entry name" value="SODIUM_PROLINE SYMPORTER"/>
    <property type="match status" value="1"/>
</dbReference>
<evidence type="ECO:0000313" key="15">
    <source>
        <dbReference type="Proteomes" id="UP001314263"/>
    </source>
</evidence>
<comment type="similarity">
    <text evidence="2">Belongs to the sodium:solute symporter (SSF) (TC 2.A.21) family.</text>
</comment>
<feature type="transmembrane region" description="Helical" evidence="13">
    <location>
        <begin position="43"/>
        <end position="62"/>
    </location>
</feature>
<feature type="transmembrane region" description="Helical" evidence="13">
    <location>
        <begin position="483"/>
        <end position="501"/>
    </location>
</feature>
<evidence type="ECO:0000256" key="8">
    <source>
        <dbReference type="ARBA" id="ARBA00023053"/>
    </source>
</evidence>
<sequence length="620" mass="66575">MISLQLDMQWFWLLLYALITVPFAPFIRSPIKFFRGGLDDSASSGGSLLLLAASVSISWVFAKSIQNVSLLGAQYGLVGCAAYAAYYTSFASVGIVIYVLRVKKGYRSLPEAINARYGPLATVAFGLAVLFRLYQEIWSNAVVVAPWYGTLHSKTWWLGATLSTAIPVIYSFSGGMRASIMTDATQLIICVVFFIALLSVLGSRMPAAWDFDIEGSCQMPVQPQPPTYQTCAVMGGAQLANGNLGNLDKAQFAFKPANCSYSTITDSALCKNVGGVWHQPECSVSSQLACTDHGGQWQAAEQWTLKGGVDLLIVGLLQGCFSYPFFDPVLTDRAFLAKPSTMLGAFLLGGFIAAIFIFFFGFVGIYGSAVATLRPEWIPASIYNKVLTGQPSAVTMSIGRGLFAITNIIFVFESLSTLDSTFTSAAKLLGPEFAGLLEDGHPKPPQTAKIWHLTMGRLIIIVLAVAGLLPLLGDAKALDATTVSGTIILGLGPPIFALMWVDGYRPLTFHLPFWWGVALGVTSQLAGSIPSINMSGFTWGSGDNALLLGTNVIGSIVAWGLMAITLLENPFSSQLSQESTEGNNFWQAAKRLPQRDRQQAAAPQKTDQVPDMKGNGAQPV</sequence>
<evidence type="ECO:0000256" key="1">
    <source>
        <dbReference type="ARBA" id="ARBA00004651"/>
    </source>
</evidence>
<dbReference type="GO" id="GO:0006814">
    <property type="term" value="P:sodium ion transport"/>
    <property type="evidence" value="ECO:0007669"/>
    <property type="project" value="UniProtKB-KW"/>
</dbReference>
<feature type="transmembrane region" description="Helical" evidence="13">
    <location>
        <begin position="74"/>
        <end position="100"/>
    </location>
</feature>
<keyword evidence="6" id="KW-0769">Symport</keyword>
<evidence type="ECO:0000256" key="5">
    <source>
        <dbReference type="ARBA" id="ARBA00022692"/>
    </source>
</evidence>
<name>A0AAV1HTL7_9CHLO</name>
<accession>A0AAV1HTL7</accession>
<comment type="subcellular location">
    <subcellularLocation>
        <location evidence="1">Cell membrane</location>
        <topology evidence="1">Multi-pass membrane protein</topology>
    </subcellularLocation>
</comment>
<keyword evidence="8" id="KW-0915">Sodium</keyword>
<feature type="transmembrane region" description="Helical" evidence="13">
    <location>
        <begin position="112"/>
        <end position="135"/>
    </location>
</feature>
<feature type="transmembrane region" description="Helical" evidence="13">
    <location>
        <begin position="155"/>
        <end position="172"/>
    </location>
</feature>
<dbReference type="PROSITE" id="PS50283">
    <property type="entry name" value="NA_SOLUT_SYMP_3"/>
    <property type="match status" value="1"/>
</dbReference>
<organism evidence="14 15">
    <name type="scientific">Coccomyxa viridis</name>
    <dbReference type="NCBI Taxonomy" id="1274662"/>
    <lineage>
        <taxon>Eukaryota</taxon>
        <taxon>Viridiplantae</taxon>
        <taxon>Chlorophyta</taxon>
        <taxon>core chlorophytes</taxon>
        <taxon>Trebouxiophyceae</taxon>
        <taxon>Trebouxiophyceae incertae sedis</taxon>
        <taxon>Coccomyxaceae</taxon>
        <taxon>Coccomyxa</taxon>
    </lineage>
</organism>
<evidence type="ECO:0000256" key="11">
    <source>
        <dbReference type="ARBA" id="ARBA00023201"/>
    </source>
</evidence>
<dbReference type="GO" id="GO:0005886">
    <property type="term" value="C:plasma membrane"/>
    <property type="evidence" value="ECO:0007669"/>
    <property type="project" value="UniProtKB-SubCell"/>
</dbReference>
<dbReference type="InterPro" id="IPR038377">
    <property type="entry name" value="Na/Glc_symporter_sf"/>
</dbReference>
<dbReference type="InterPro" id="IPR001734">
    <property type="entry name" value="Na/solute_symporter"/>
</dbReference>
<feature type="transmembrane region" description="Helical" evidence="13">
    <location>
        <begin position="450"/>
        <end position="471"/>
    </location>
</feature>
<feature type="transmembrane region" description="Helical" evidence="13">
    <location>
        <begin position="545"/>
        <end position="567"/>
    </location>
</feature>
<evidence type="ECO:0000256" key="9">
    <source>
        <dbReference type="ARBA" id="ARBA00023065"/>
    </source>
</evidence>